<keyword evidence="8 10" id="KW-0503">Monooxygenase</keyword>
<dbReference type="Pfam" id="PF00067">
    <property type="entry name" value="p450"/>
    <property type="match status" value="2"/>
</dbReference>
<evidence type="ECO:0000256" key="2">
    <source>
        <dbReference type="ARBA" id="ARBA00004370"/>
    </source>
</evidence>
<reference evidence="12 13" key="1">
    <citation type="submission" date="2020-10" db="EMBL/GenBank/DDBJ databases">
        <title>The Coptis chinensis genome and diversification of protoberbering-type alkaloids.</title>
        <authorList>
            <person name="Wang B."/>
            <person name="Shu S."/>
            <person name="Song C."/>
            <person name="Liu Y."/>
        </authorList>
    </citation>
    <scope>NUCLEOTIDE SEQUENCE [LARGE SCALE GENOMIC DNA]</scope>
    <source>
        <strain evidence="12">HL-2020</strain>
        <tissue evidence="12">Leaf</tissue>
    </source>
</reference>
<comment type="cofactor">
    <cofactor evidence="1">
        <name>heme</name>
        <dbReference type="ChEBI" id="CHEBI:30413"/>
    </cofactor>
</comment>
<dbReference type="GO" id="GO:0016020">
    <property type="term" value="C:membrane"/>
    <property type="evidence" value="ECO:0007669"/>
    <property type="project" value="UniProtKB-SubCell"/>
</dbReference>
<sequence>MYSSFSWTWTSLVFVLLSYVFYALTKKRNNKYSESLPPGPKGIPILGNLLMLGELPHRDLHHLSKQYGSIMYLRLGFIPTIVVSSPQAAELFLKTYDLNFASRPFNEAAKYISYERKGLSFAEYGSYWRNVRKLCTLELLSNLKIESFKTMRREELGLFIESLKEASRDHVEVDLSAKVLTLSTDMSCLMVFGKKRIHNEHEQKSFHAVVQEGLQLAALFNIADYIPYVGALDLQGLAKRMKVVSKVFDDMFEQIIDEHVDAGDKGQHRDFVDVMLSFMESKDNEFQIERSNIKAIILDMLVGSMDTSSTAIEWVFSELLKHPNVMKKVQQEIERVVGQDRLGRDFQFLPFGQGRRGCPGMQLGLTVVRLVVAQLVHCFDWELPNGMPCTELNMDEEFGLTMPRAKHLSVIPTFRLRI</sequence>
<dbReference type="PRINTS" id="PR00463">
    <property type="entry name" value="EP450I"/>
</dbReference>
<dbReference type="InterPro" id="IPR036396">
    <property type="entry name" value="Cyt_P450_sf"/>
</dbReference>
<evidence type="ECO:0000256" key="4">
    <source>
        <dbReference type="ARBA" id="ARBA00022617"/>
    </source>
</evidence>
<keyword evidence="11" id="KW-1133">Transmembrane helix</keyword>
<gene>
    <name evidence="12" type="ORF">IFM89_020233</name>
</gene>
<protein>
    <recommendedName>
        <fullName evidence="14">Cytochrome P450</fullName>
    </recommendedName>
</protein>
<dbReference type="InterPro" id="IPR002401">
    <property type="entry name" value="Cyt_P450_E_grp-I"/>
</dbReference>
<evidence type="ECO:0000313" key="13">
    <source>
        <dbReference type="Proteomes" id="UP000631114"/>
    </source>
</evidence>
<proteinExistence type="inferred from homology"/>
<dbReference type="PROSITE" id="PS00086">
    <property type="entry name" value="CYTOCHROME_P450"/>
    <property type="match status" value="1"/>
</dbReference>
<dbReference type="OrthoDB" id="2789670at2759"/>
<dbReference type="GO" id="GO:0016705">
    <property type="term" value="F:oxidoreductase activity, acting on paired donors, with incorporation or reduction of molecular oxygen"/>
    <property type="evidence" value="ECO:0007669"/>
    <property type="project" value="InterPro"/>
</dbReference>
<dbReference type="InterPro" id="IPR001128">
    <property type="entry name" value="Cyt_P450"/>
</dbReference>
<dbReference type="SUPFAM" id="SSF48264">
    <property type="entry name" value="Cytochrome P450"/>
    <property type="match status" value="1"/>
</dbReference>
<dbReference type="PANTHER" id="PTHR47943:SF2">
    <property type="entry name" value="CYTOCHROME P450"/>
    <property type="match status" value="1"/>
</dbReference>
<evidence type="ECO:0000256" key="11">
    <source>
        <dbReference type="SAM" id="Phobius"/>
    </source>
</evidence>
<accession>A0A835LVZ1</accession>
<evidence type="ECO:0000256" key="8">
    <source>
        <dbReference type="ARBA" id="ARBA00023033"/>
    </source>
</evidence>
<feature type="transmembrane region" description="Helical" evidence="11">
    <location>
        <begin position="6"/>
        <end position="24"/>
    </location>
</feature>
<evidence type="ECO:0000256" key="7">
    <source>
        <dbReference type="ARBA" id="ARBA00023004"/>
    </source>
</evidence>
<dbReference type="GO" id="GO:0004497">
    <property type="term" value="F:monooxygenase activity"/>
    <property type="evidence" value="ECO:0007669"/>
    <property type="project" value="UniProtKB-KW"/>
</dbReference>
<dbReference type="GO" id="GO:0020037">
    <property type="term" value="F:heme binding"/>
    <property type="evidence" value="ECO:0007669"/>
    <property type="project" value="InterPro"/>
</dbReference>
<evidence type="ECO:0000256" key="10">
    <source>
        <dbReference type="RuleBase" id="RU000461"/>
    </source>
</evidence>
<evidence type="ECO:0000256" key="5">
    <source>
        <dbReference type="ARBA" id="ARBA00022723"/>
    </source>
</evidence>
<evidence type="ECO:0000313" key="12">
    <source>
        <dbReference type="EMBL" id="KAF9601466.1"/>
    </source>
</evidence>
<evidence type="ECO:0008006" key="14">
    <source>
        <dbReference type="Google" id="ProtNLM"/>
    </source>
</evidence>
<evidence type="ECO:0000256" key="6">
    <source>
        <dbReference type="ARBA" id="ARBA00023002"/>
    </source>
</evidence>
<keyword evidence="13" id="KW-1185">Reference proteome</keyword>
<dbReference type="AlphaFoldDB" id="A0A835LVZ1"/>
<evidence type="ECO:0000256" key="9">
    <source>
        <dbReference type="ARBA" id="ARBA00023136"/>
    </source>
</evidence>
<evidence type="ECO:0000256" key="3">
    <source>
        <dbReference type="ARBA" id="ARBA00010617"/>
    </source>
</evidence>
<dbReference type="GO" id="GO:0044550">
    <property type="term" value="P:secondary metabolite biosynthetic process"/>
    <property type="evidence" value="ECO:0007669"/>
    <property type="project" value="UniProtKB-ARBA"/>
</dbReference>
<keyword evidence="7 10" id="KW-0408">Iron</keyword>
<dbReference type="PANTHER" id="PTHR47943">
    <property type="entry name" value="CYTOCHROME P450 93A3-LIKE"/>
    <property type="match status" value="1"/>
</dbReference>
<keyword evidence="4 10" id="KW-0349">Heme</keyword>
<keyword evidence="6 10" id="KW-0560">Oxidoreductase</keyword>
<organism evidence="12 13">
    <name type="scientific">Coptis chinensis</name>
    <dbReference type="NCBI Taxonomy" id="261450"/>
    <lineage>
        <taxon>Eukaryota</taxon>
        <taxon>Viridiplantae</taxon>
        <taxon>Streptophyta</taxon>
        <taxon>Embryophyta</taxon>
        <taxon>Tracheophyta</taxon>
        <taxon>Spermatophyta</taxon>
        <taxon>Magnoliopsida</taxon>
        <taxon>Ranunculales</taxon>
        <taxon>Ranunculaceae</taxon>
        <taxon>Coptidoideae</taxon>
        <taxon>Coptis</taxon>
    </lineage>
</organism>
<comment type="caution">
    <text evidence="12">The sequence shown here is derived from an EMBL/GenBank/DDBJ whole genome shotgun (WGS) entry which is preliminary data.</text>
</comment>
<evidence type="ECO:0000256" key="1">
    <source>
        <dbReference type="ARBA" id="ARBA00001971"/>
    </source>
</evidence>
<keyword evidence="5 10" id="KW-0479">Metal-binding</keyword>
<dbReference type="Proteomes" id="UP000631114">
    <property type="component" value="Unassembled WGS sequence"/>
</dbReference>
<dbReference type="EMBL" id="JADFTS010000006">
    <property type="protein sequence ID" value="KAF9601466.1"/>
    <property type="molecule type" value="Genomic_DNA"/>
</dbReference>
<comment type="subcellular location">
    <subcellularLocation>
        <location evidence="2">Membrane</location>
    </subcellularLocation>
</comment>
<name>A0A835LVZ1_9MAGN</name>
<dbReference type="InterPro" id="IPR017972">
    <property type="entry name" value="Cyt_P450_CS"/>
</dbReference>
<dbReference type="GO" id="GO:0005506">
    <property type="term" value="F:iron ion binding"/>
    <property type="evidence" value="ECO:0007669"/>
    <property type="project" value="InterPro"/>
</dbReference>
<keyword evidence="11" id="KW-0812">Transmembrane</keyword>
<keyword evidence="9 11" id="KW-0472">Membrane</keyword>
<comment type="similarity">
    <text evidence="3 10">Belongs to the cytochrome P450 family.</text>
</comment>
<dbReference type="Gene3D" id="1.10.630.10">
    <property type="entry name" value="Cytochrome P450"/>
    <property type="match status" value="2"/>
</dbReference>